<dbReference type="PROSITE" id="PS50835">
    <property type="entry name" value="IG_LIKE"/>
    <property type="match status" value="4"/>
</dbReference>
<dbReference type="PROSITE" id="PS51257">
    <property type="entry name" value="PROKAR_LIPOPROTEIN"/>
    <property type="match status" value="1"/>
</dbReference>
<proteinExistence type="predicted"/>
<dbReference type="PANTHER" id="PTHR44170:SF6">
    <property type="entry name" value="CONTACTIN"/>
    <property type="match status" value="1"/>
</dbReference>
<reference evidence="14 15" key="1">
    <citation type="submission" date="2025-04" db="UniProtKB">
        <authorList>
            <consortium name="RefSeq"/>
        </authorList>
    </citation>
    <scope>IDENTIFICATION</scope>
    <source>
        <tissue evidence="14 15">Whole sample</tissue>
    </source>
</reference>
<dbReference type="OrthoDB" id="9998697at2759"/>
<dbReference type="InterPro" id="IPR036116">
    <property type="entry name" value="FN3_sf"/>
</dbReference>
<evidence type="ECO:0000313" key="18">
    <source>
        <dbReference type="RefSeq" id="XP_022322123.1"/>
    </source>
</evidence>
<dbReference type="RefSeq" id="XP_022322118.1">
    <property type="nucleotide sequence ID" value="XM_022466410.1"/>
</dbReference>
<dbReference type="PROSITE" id="PS50853">
    <property type="entry name" value="FN3"/>
    <property type="match status" value="2"/>
</dbReference>
<dbReference type="RefSeq" id="XP_022322120.1">
    <property type="nucleotide sequence ID" value="XM_022466412.1"/>
</dbReference>
<organism evidence="13 18">
    <name type="scientific">Crassostrea virginica</name>
    <name type="common">Eastern oyster</name>
    <dbReference type="NCBI Taxonomy" id="6565"/>
    <lineage>
        <taxon>Eukaryota</taxon>
        <taxon>Metazoa</taxon>
        <taxon>Spiralia</taxon>
        <taxon>Lophotrochozoa</taxon>
        <taxon>Mollusca</taxon>
        <taxon>Bivalvia</taxon>
        <taxon>Autobranchia</taxon>
        <taxon>Pteriomorphia</taxon>
        <taxon>Ostreida</taxon>
        <taxon>Ostreoidea</taxon>
        <taxon>Ostreidae</taxon>
        <taxon>Crassostrea</taxon>
    </lineage>
</organism>
<evidence type="ECO:0000256" key="5">
    <source>
        <dbReference type="ARBA" id="ARBA00023157"/>
    </source>
</evidence>
<evidence type="ECO:0000313" key="15">
    <source>
        <dbReference type="RefSeq" id="XP_022322120.1"/>
    </source>
</evidence>
<evidence type="ECO:0000256" key="8">
    <source>
        <dbReference type="SAM" id="MobiDB-lite"/>
    </source>
</evidence>
<keyword evidence="4 9" id="KW-0472">Membrane</keyword>
<dbReference type="InterPro" id="IPR003599">
    <property type="entry name" value="Ig_sub"/>
</dbReference>
<evidence type="ECO:0000256" key="9">
    <source>
        <dbReference type="SAM" id="Phobius"/>
    </source>
</evidence>
<evidence type="ECO:0000313" key="19">
    <source>
        <dbReference type="RefSeq" id="XP_022322124.1"/>
    </source>
</evidence>
<dbReference type="FunFam" id="2.60.40.10:FF:000032">
    <property type="entry name" value="palladin isoform X1"/>
    <property type="match status" value="1"/>
</dbReference>
<dbReference type="InterPro" id="IPR036179">
    <property type="entry name" value="Ig-like_dom_sf"/>
</dbReference>
<evidence type="ECO:0000256" key="4">
    <source>
        <dbReference type="ARBA" id="ARBA00023136"/>
    </source>
</evidence>
<feature type="region of interest" description="Disordered" evidence="8">
    <location>
        <begin position="683"/>
        <end position="728"/>
    </location>
</feature>
<protein>
    <submittedName>
        <fullName evidence="14 15">Cell adhesion molecule-related/down-regulated by oncogenes-like</fullName>
    </submittedName>
</protein>
<dbReference type="InterPro" id="IPR013098">
    <property type="entry name" value="Ig_I-set"/>
</dbReference>
<dbReference type="InterPro" id="IPR003598">
    <property type="entry name" value="Ig_sub2"/>
</dbReference>
<keyword evidence="7" id="KW-0393">Immunoglobulin domain</keyword>
<feature type="region of interest" description="Disordered" evidence="8">
    <location>
        <begin position="955"/>
        <end position="1038"/>
    </location>
</feature>
<dbReference type="RefSeq" id="XP_022322121.1">
    <property type="nucleotide sequence ID" value="XM_022466413.1"/>
</dbReference>
<gene>
    <name evidence="14 15 16 17 18 19 20" type="primary">LOC111123813</name>
</gene>
<dbReference type="FunFam" id="2.60.40.10:FF:000005">
    <property type="entry name" value="Neuronal cell adhesion molecule"/>
    <property type="match status" value="1"/>
</dbReference>
<evidence type="ECO:0000313" key="17">
    <source>
        <dbReference type="RefSeq" id="XP_022322122.1"/>
    </source>
</evidence>
<keyword evidence="5" id="KW-1015">Disulfide bond</keyword>
<feature type="signal peptide" evidence="10">
    <location>
        <begin position="1"/>
        <end position="17"/>
    </location>
</feature>
<keyword evidence="3" id="KW-0677">Repeat</keyword>
<dbReference type="RefSeq" id="XP_022322123.1">
    <property type="nucleotide sequence ID" value="XM_022466415.1"/>
</dbReference>
<comment type="subcellular location">
    <subcellularLocation>
        <location evidence="1">Cell membrane</location>
    </subcellularLocation>
</comment>
<dbReference type="Gene3D" id="2.60.40.10">
    <property type="entry name" value="Immunoglobulins"/>
    <property type="match status" value="6"/>
</dbReference>
<accession>A0A8B8D216</accession>
<name>A0A8B8D216_CRAVI</name>
<feature type="transmembrane region" description="Helical" evidence="9">
    <location>
        <begin position="733"/>
        <end position="758"/>
    </location>
</feature>
<dbReference type="Proteomes" id="UP000694844">
    <property type="component" value="Chromosome 3"/>
</dbReference>
<dbReference type="GO" id="GO:0005886">
    <property type="term" value="C:plasma membrane"/>
    <property type="evidence" value="ECO:0007669"/>
    <property type="project" value="UniProtKB-SubCell"/>
</dbReference>
<dbReference type="AlphaFoldDB" id="A0A8B8D216"/>
<evidence type="ECO:0000256" key="7">
    <source>
        <dbReference type="ARBA" id="ARBA00023319"/>
    </source>
</evidence>
<evidence type="ECO:0000259" key="12">
    <source>
        <dbReference type="PROSITE" id="PS50853"/>
    </source>
</evidence>
<feature type="compositionally biased region" description="Pro residues" evidence="8">
    <location>
        <begin position="704"/>
        <end position="715"/>
    </location>
</feature>
<dbReference type="RefSeq" id="XP_022322124.1">
    <property type="nucleotide sequence ID" value="XM_022466416.1"/>
</dbReference>
<keyword evidence="13" id="KW-1185">Reference proteome</keyword>
<dbReference type="InterPro" id="IPR003961">
    <property type="entry name" value="FN3_dom"/>
</dbReference>
<dbReference type="RefSeq" id="XP_022322126.1">
    <property type="nucleotide sequence ID" value="XM_022466418.1"/>
</dbReference>
<dbReference type="Pfam" id="PF07679">
    <property type="entry name" value="I-set"/>
    <property type="match status" value="1"/>
</dbReference>
<feature type="compositionally biased region" description="Basic residues" evidence="8">
    <location>
        <begin position="437"/>
        <end position="466"/>
    </location>
</feature>
<evidence type="ECO:0000256" key="2">
    <source>
        <dbReference type="ARBA" id="ARBA00022475"/>
    </source>
</evidence>
<feature type="domain" description="Ig-like" evidence="11">
    <location>
        <begin position="224"/>
        <end position="308"/>
    </location>
</feature>
<dbReference type="InterPro" id="IPR007110">
    <property type="entry name" value="Ig-like_dom"/>
</dbReference>
<evidence type="ECO:0000313" key="20">
    <source>
        <dbReference type="RefSeq" id="XP_022322126.1"/>
    </source>
</evidence>
<keyword evidence="9" id="KW-0812">Transmembrane</keyword>
<keyword evidence="2" id="KW-1003">Cell membrane</keyword>
<evidence type="ECO:0000313" key="16">
    <source>
        <dbReference type="RefSeq" id="XP_022322121.1"/>
    </source>
</evidence>
<dbReference type="KEGG" id="cvn:111123813"/>
<evidence type="ECO:0000256" key="10">
    <source>
        <dbReference type="SAM" id="SignalP"/>
    </source>
</evidence>
<feature type="domain" description="Ig-like" evidence="11">
    <location>
        <begin position="20"/>
        <end position="112"/>
    </location>
</feature>
<feature type="domain" description="Fibronectin type-III" evidence="12">
    <location>
        <begin position="586"/>
        <end position="683"/>
    </location>
</feature>
<evidence type="ECO:0000313" key="14">
    <source>
        <dbReference type="RefSeq" id="XP_022322118.1"/>
    </source>
</evidence>
<dbReference type="Pfam" id="PF00041">
    <property type="entry name" value="fn3"/>
    <property type="match status" value="2"/>
</dbReference>
<keyword evidence="9" id="KW-1133">Transmembrane helix</keyword>
<feature type="compositionally biased region" description="Polar residues" evidence="8">
    <location>
        <begin position="912"/>
        <end position="926"/>
    </location>
</feature>
<dbReference type="RefSeq" id="XP_022322122.1">
    <property type="nucleotide sequence ID" value="XM_022466414.1"/>
</dbReference>
<keyword evidence="6" id="KW-0325">Glycoprotein</keyword>
<keyword evidence="10" id="KW-0732">Signal</keyword>
<dbReference type="Pfam" id="PF13927">
    <property type="entry name" value="Ig_3"/>
    <property type="match status" value="3"/>
</dbReference>
<dbReference type="SUPFAM" id="SSF49265">
    <property type="entry name" value="Fibronectin type III"/>
    <property type="match status" value="1"/>
</dbReference>
<dbReference type="GeneID" id="111123813"/>
<dbReference type="PANTHER" id="PTHR44170">
    <property type="entry name" value="PROTEIN SIDEKICK"/>
    <property type="match status" value="1"/>
</dbReference>
<dbReference type="SMART" id="SM00060">
    <property type="entry name" value="FN3"/>
    <property type="match status" value="2"/>
</dbReference>
<dbReference type="SMART" id="SM00409">
    <property type="entry name" value="IG"/>
    <property type="match status" value="4"/>
</dbReference>
<dbReference type="SMART" id="SM00408">
    <property type="entry name" value="IGc2"/>
    <property type="match status" value="4"/>
</dbReference>
<dbReference type="GO" id="GO:0098609">
    <property type="term" value="P:cell-cell adhesion"/>
    <property type="evidence" value="ECO:0007669"/>
    <property type="project" value="TreeGrafter"/>
</dbReference>
<evidence type="ECO:0000313" key="13">
    <source>
        <dbReference type="Proteomes" id="UP000694844"/>
    </source>
</evidence>
<evidence type="ECO:0000256" key="1">
    <source>
        <dbReference type="ARBA" id="ARBA00004236"/>
    </source>
</evidence>
<dbReference type="CDD" id="cd00063">
    <property type="entry name" value="FN3"/>
    <property type="match status" value="2"/>
</dbReference>
<feature type="compositionally biased region" description="Polar residues" evidence="8">
    <location>
        <begin position="984"/>
        <end position="999"/>
    </location>
</feature>
<sequence>MRMKSFISLILISSCLGMVPQFLEEPESMAVAPQSSVTLPCKVTDTKSTVVRWKFNGDFVKTNNARRFQVNGTNLYIQKFKHRRKQESNEGIYQCIATNEAGSLASKPARLSKAALKPFKSREDLHLTVLEGLTINLPCEPPSSNPPATILFLVNGSKVITGKSGRFQAFADGSLLIHNASLSDSGQYRCIAINSVTGRNRTSNHVIHLQVQQSTEVPPIKKQPAIILSSTTIKAGKGGNTVLECAADGSPPPNITWDRYGGFLTPDRHTVQNGNLHIYNITQADEGTYLCKASNGVGTDQVKAMELNIEEPPMIMTNSSKIVVRLGKSVQLTCEVKGKPVPEIIWYHNAVPATNSLIGPENGVTTHTINSIRKNQAGIYQCMSSNDAGMAYSAIEVEVEGDQTAVNNEVPDNIAKALPGKVISGGVDGGGVDGRSSKHPRNRKNGKRKDKKRRKKKKKTRRRKGRPSSDGPTVKLVPPSAPDVVQLSDTSVKLNWTVPENDGLPVTFFRIQYRAIKPKKTQWKTEDTDVRHDQRMYELIHLKQEGTYKFRVAAVYQNNDNKHGPTSKKFTLQTAPYSEPQAPEGAPVIVEVKPVEFQNKHGLNVKWNYVPKKKSPIEGFTLHYKEYSAQTNFTALQLLEPNIRSYMIQDLKPAAEYTIKLQSFNTAGYSDLSNEVVMRTKGGNPFIPPLGNNGQLNSNVDNPWPSPATPTPSPPGVDAKEQERNNTQSSSEMLYMVLGIVLGVMMLFLIIFMFMCWWKQRQQRRMMDAMNDAVCRKFQDSSQRIYSDSVHKKYPNGGGFGCNGVNGSIPNGHAGNAYTRMNISVNPLSDIDLANHNRGPNYQATTFVPNGSVPSHYNESDNNFNKINRSMDGSVHSTSHHSQQCIETLDSMGGGEAPACPPSPHSCHVPTGFNSDFTSDSQQESYSHAGCEPHKGIPAPGASRDVGVHCSCDSLASEGGGANSGKPKRRRKRASSRDSGVRDQATNTDLSSNEGTIEFTSYDRALSSSQISGQNSFQAQTFSSSSPISQLMQSNEEL</sequence>
<feature type="domain" description="Ig-like" evidence="11">
    <location>
        <begin position="118"/>
        <end position="207"/>
    </location>
</feature>
<feature type="region of interest" description="Disordered" evidence="8">
    <location>
        <begin position="420"/>
        <end position="481"/>
    </location>
</feature>
<feature type="domain" description="Ig-like" evidence="11">
    <location>
        <begin position="313"/>
        <end position="398"/>
    </location>
</feature>
<dbReference type="InterPro" id="IPR013783">
    <property type="entry name" value="Ig-like_fold"/>
</dbReference>
<feature type="compositionally biased region" description="Polar residues" evidence="8">
    <location>
        <begin position="692"/>
        <end position="701"/>
    </location>
</feature>
<feature type="compositionally biased region" description="Low complexity" evidence="8">
    <location>
        <begin position="1023"/>
        <end position="1038"/>
    </location>
</feature>
<feature type="compositionally biased region" description="Polar residues" evidence="8">
    <location>
        <begin position="1006"/>
        <end position="1022"/>
    </location>
</feature>
<dbReference type="SUPFAM" id="SSF48726">
    <property type="entry name" value="Immunoglobulin"/>
    <property type="match status" value="4"/>
</dbReference>
<feature type="domain" description="Fibronectin type-III" evidence="12">
    <location>
        <begin position="478"/>
        <end position="577"/>
    </location>
</feature>
<evidence type="ECO:0000259" key="11">
    <source>
        <dbReference type="PROSITE" id="PS50835"/>
    </source>
</evidence>
<evidence type="ECO:0000256" key="6">
    <source>
        <dbReference type="ARBA" id="ARBA00023180"/>
    </source>
</evidence>
<feature type="chain" id="PRO_5044666224" evidence="10">
    <location>
        <begin position="18"/>
        <end position="1038"/>
    </location>
</feature>
<evidence type="ECO:0000256" key="3">
    <source>
        <dbReference type="ARBA" id="ARBA00022737"/>
    </source>
</evidence>
<feature type="region of interest" description="Disordered" evidence="8">
    <location>
        <begin position="911"/>
        <end position="932"/>
    </location>
</feature>